<reference evidence="1 2" key="1">
    <citation type="submission" date="2018-05" db="EMBL/GenBank/DDBJ databases">
        <title>Genomic Encyclopedia of Type Strains, Phase IV (KMG-IV): sequencing the most valuable type-strain genomes for metagenomic binning, comparative biology and taxonomic classification.</title>
        <authorList>
            <person name="Goeker M."/>
        </authorList>
    </citation>
    <scope>NUCLEOTIDE SEQUENCE [LARGE SCALE GENOMIC DNA]</scope>
    <source>
        <strain evidence="1 2">DSM 566</strain>
    </source>
</reference>
<dbReference type="PANTHER" id="PTHR40202:SF1">
    <property type="entry name" value="HD DOMAIN-CONTAINING PROTEIN"/>
    <property type="match status" value="1"/>
</dbReference>
<dbReference type="Gene3D" id="1.10.3210.10">
    <property type="entry name" value="Hypothetical protein af1432"/>
    <property type="match status" value="1"/>
</dbReference>
<dbReference type="EMBL" id="QJJS01000014">
    <property type="protein sequence ID" value="PXW94435.1"/>
    <property type="molecule type" value="Genomic_DNA"/>
</dbReference>
<dbReference type="PANTHER" id="PTHR40202">
    <property type="match status" value="1"/>
</dbReference>
<gene>
    <name evidence="1" type="ORF">C7444_114134</name>
</gene>
<sequence>MHFVERIEALFLEFGARTCSAAPREPVSALAHALQCAQLAEWADAPPELVAASFLHDIGHFIDAAPSGGLIDDAHELRAVPFLSRGFGADVVQPVRLHVQAKRYLVRTDARYLGSLSPASLQTLALQGGPMSEPELSAFEALPHAPQALALRRWDDLARTPGKSVPPIQRYLCLLSELCTEPRVAASAPGRGYGSW</sequence>
<dbReference type="Proteomes" id="UP000247811">
    <property type="component" value="Unassembled WGS sequence"/>
</dbReference>
<dbReference type="GO" id="GO:0016787">
    <property type="term" value="F:hydrolase activity"/>
    <property type="evidence" value="ECO:0007669"/>
    <property type="project" value="UniProtKB-KW"/>
</dbReference>
<accession>A0A318GXH0</accession>
<protein>
    <submittedName>
        <fullName evidence="1">Putative HD phosphohydrolase</fullName>
    </submittedName>
</protein>
<dbReference type="InterPro" id="IPR052567">
    <property type="entry name" value="OP_Dioxygenase"/>
</dbReference>
<keyword evidence="1" id="KW-0378">Hydrolase</keyword>
<evidence type="ECO:0000313" key="2">
    <source>
        <dbReference type="Proteomes" id="UP000247811"/>
    </source>
</evidence>
<dbReference type="RefSeq" id="WP_211317573.1">
    <property type="nucleotide sequence ID" value="NZ_QJJS01000014.1"/>
</dbReference>
<comment type="caution">
    <text evidence="1">The sequence shown here is derived from an EMBL/GenBank/DDBJ whole genome shotgun (WGS) entry which is preliminary data.</text>
</comment>
<dbReference type="AlphaFoldDB" id="A0A318GXH0"/>
<organism evidence="1 2">
    <name type="scientific">Sphaerotilus hippei</name>
    <dbReference type="NCBI Taxonomy" id="744406"/>
    <lineage>
        <taxon>Bacteria</taxon>
        <taxon>Pseudomonadati</taxon>
        <taxon>Pseudomonadota</taxon>
        <taxon>Betaproteobacteria</taxon>
        <taxon>Burkholderiales</taxon>
        <taxon>Sphaerotilaceae</taxon>
        <taxon>Sphaerotilus</taxon>
    </lineage>
</organism>
<keyword evidence="2" id="KW-1185">Reference proteome</keyword>
<evidence type="ECO:0000313" key="1">
    <source>
        <dbReference type="EMBL" id="PXW94435.1"/>
    </source>
</evidence>
<proteinExistence type="predicted"/>
<name>A0A318GXH0_9BURK</name>